<comment type="subcellular location">
    <subcellularLocation>
        <location evidence="1">Membrane</location>
        <topology evidence="1">Multi-pass membrane protein</topology>
    </subcellularLocation>
</comment>
<dbReference type="InterPro" id="IPR037185">
    <property type="entry name" value="EmrE-like"/>
</dbReference>
<feature type="transmembrane region" description="Helical" evidence="6">
    <location>
        <begin position="252"/>
        <end position="271"/>
    </location>
</feature>
<evidence type="ECO:0000256" key="4">
    <source>
        <dbReference type="ARBA" id="ARBA00022989"/>
    </source>
</evidence>
<dbReference type="Pfam" id="PF00892">
    <property type="entry name" value="EamA"/>
    <property type="match status" value="2"/>
</dbReference>
<evidence type="ECO:0000256" key="3">
    <source>
        <dbReference type="ARBA" id="ARBA00022692"/>
    </source>
</evidence>
<feature type="transmembrane region" description="Helical" evidence="6">
    <location>
        <begin position="132"/>
        <end position="151"/>
    </location>
</feature>
<gene>
    <name evidence="8" type="ORF">AA314_08603</name>
</gene>
<proteinExistence type="inferred from homology"/>
<evidence type="ECO:0000313" key="9">
    <source>
        <dbReference type="Proteomes" id="UP000035579"/>
    </source>
</evidence>
<dbReference type="PANTHER" id="PTHR32322">
    <property type="entry name" value="INNER MEMBRANE TRANSPORTER"/>
    <property type="match status" value="1"/>
</dbReference>
<evidence type="ECO:0000256" key="5">
    <source>
        <dbReference type="ARBA" id="ARBA00023136"/>
    </source>
</evidence>
<dbReference type="Proteomes" id="UP000035579">
    <property type="component" value="Chromosome"/>
</dbReference>
<evidence type="ECO:0000259" key="7">
    <source>
        <dbReference type="Pfam" id="PF00892"/>
    </source>
</evidence>
<organism evidence="8 9">
    <name type="scientific">Archangium gephyra</name>
    <dbReference type="NCBI Taxonomy" id="48"/>
    <lineage>
        <taxon>Bacteria</taxon>
        <taxon>Pseudomonadati</taxon>
        <taxon>Myxococcota</taxon>
        <taxon>Myxococcia</taxon>
        <taxon>Myxococcales</taxon>
        <taxon>Cystobacterineae</taxon>
        <taxon>Archangiaceae</taxon>
        <taxon>Archangium</taxon>
    </lineage>
</organism>
<accession>A0AAC8TI58</accession>
<dbReference type="PANTHER" id="PTHR32322:SF2">
    <property type="entry name" value="EAMA DOMAIN-CONTAINING PROTEIN"/>
    <property type="match status" value="1"/>
</dbReference>
<keyword evidence="3 6" id="KW-0812">Transmembrane</keyword>
<feature type="domain" description="EamA" evidence="7">
    <location>
        <begin position="47"/>
        <end position="176"/>
    </location>
</feature>
<protein>
    <submittedName>
        <fullName evidence="8">Permease of the drug/metabolite transporter</fullName>
    </submittedName>
</protein>
<dbReference type="KEGG" id="age:AA314_08603"/>
<sequence length="364" mass="38232">MQRVTCSKCLARFRAIRQSGTWREAMHASSSEAVSPRQASLGPVYAALLVQVLINTGTYLAGKRAMEELPPVTVVLWRFLLCAFVFCLLLLFTPGPKLPPRSAWRHVLMLGLLAGPINQMLFFYGLSQSTAAHAALLYALTPLGVYLVSLARGHELPSLRATLGILTALAGVVVLLLGRGLASARGSLVGDLLILAAVSAWVVYTTEGKPFAAAHGPVRSTAWSMIAAAVLLLPVTPFALAPGRTFSASLPALGSIAYLAVLTSVVAYLIWYWALSKVPASRVAVFSNLQPATTALAAWVLLGESLHWGLALGGGLVIAGVRLTQSAPLGPVTPRALEESGGEAPVLEASLVQGASRGSGQARR</sequence>
<feature type="transmembrane region" description="Helical" evidence="6">
    <location>
        <begin position="107"/>
        <end position="126"/>
    </location>
</feature>
<dbReference type="InterPro" id="IPR050638">
    <property type="entry name" value="AA-Vitamin_Transporters"/>
</dbReference>
<reference evidence="8 9" key="1">
    <citation type="submission" date="2015-05" db="EMBL/GenBank/DDBJ databases">
        <title>Genome assembly of Archangium gephyra DSM 2261.</title>
        <authorList>
            <person name="Sharma G."/>
            <person name="Subramanian S."/>
        </authorList>
    </citation>
    <scope>NUCLEOTIDE SEQUENCE [LARGE SCALE GENOMIC DNA]</scope>
    <source>
        <strain evidence="8 9">DSM 2261</strain>
    </source>
</reference>
<dbReference type="AlphaFoldDB" id="A0AAC8TI58"/>
<feature type="transmembrane region" description="Helical" evidence="6">
    <location>
        <begin position="218"/>
        <end position="240"/>
    </location>
</feature>
<feature type="domain" description="EamA" evidence="7">
    <location>
        <begin position="189"/>
        <end position="323"/>
    </location>
</feature>
<dbReference type="GO" id="GO:0016020">
    <property type="term" value="C:membrane"/>
    <property type="evidence" value="ECO:0007669"/>
    <property type="project" value="UniProtKB-SubCell"/>
</dbReference>
<evidence type="ECO:0000256" key="2">
    <source>
        <dbReference type="ARBA" id="ARBA00007362"/>
    </source>
</evidence>
<dbReference type="Gene3D" id="1.10.3730.20">
    <property type="match status" value="1"/>
</dbReference>
<keyword evidence="5 6" id="KW-0472">Membrane</keyword>
<feature type="transmembrane region" description="Helical" evidence="6">
    <location>
        <begin position="163"/>
        <end position="182"/>
    </location>
</feature>
<dbReference type="EMBL" id="CP011509">
    <property type="protein sequence ID" value="AKJ06977.1"/>
    <property type="molecule type" value="Genomic_DNA"/>
</dbReference>
<feature type="transmembrane region" description="Helical" evidence="6">
    <location>
        <begin position="74"/>
        <end position="95"/>
    </location>
</feature>
<dbReference type="SUPFAM" id="SSF103481">
    <property type="entry name" value="Multidrug resistance efflux transporter EmrE"/>
    <property type="match status" value="2"/>
</dbReference>
<evidence type="ECO:0000256" key="6">
    <source>
        <dbReference type="SAM" id="Phobius"/>
    </source>
</evidence>
<evidence type="ECO:0000256" key="1">
    <source>
        <dbReference type="ARBA" id="ARBA00004141"/>
    </source>
</evidence>
<name>A0AAC8TI58_9BACT</name>
<dbReference type="InterPro" id="IPR000620">
    <property type="entry name" value="EamA_dom"/>
</dbReference>
<feature type="transmembrane region" description="Helical" evidence="6">
    <location>
        <begin position="188"/>
        <end position="206"/>
    </location>
</feature>
<evidence type="ECO:0000313" key="8">
    <source>
        <dbReference type="EMBL" id="AKJ06977.1"/>
    </source>
</evidence>
<keyword evidence="4 6" id="KW-1133">Transmembrane helix</keyword>
<comment type="similarity">
    <text evidence="2">Belongs to the EamA transporter family.</text>
</comment>